<evidence type="ECO:0000313" key="1">
    <source>
        <dbReference type="EMBL" id="OEU85616.1"/>
    </source>
</evidence>
<dbReference type="AlphaFoldDB" id="A0A1E7JGK9"/>
<dbReference type="Proteomes" id="UP000176087">
    <property type="component" value="Unassembled WGS sequence"/>
</dbReference>
<dbReference type="STRING" id="933944.AN215_24400"/>
<reference evidence="1 2" key="1">
    <citation type="journal article" date="2016" name="Front. Microbiol.">
        <title>Comparative Genomics Analysis of Streptomyces Species Reveals Their Adaptation to the Marine Environment and Their Diversity at the Genomic Level.</title>
        <authorList>
            <person name="Tian X."/>
            <person name="Zhang Z."/>
            <person name="Yang T."/>
            <person name="Chen M."/>
            <person name="Li J."/>
            <person name="Chen F."/>
            <person name="Yang J."/>
            <person name="Li W."/>
            <person name="Zhang B."/>
            <person name="Zhang Z."/>
            <person name="Wu J."/>
            <person name="Zhang C."/>
            <person name="Long L."/>
            <person name="Xiao J."/>
        </authorList>
    </citation>
    <scope>NUCLEOTIDE SEQUENCE [LARGE SCALE GENOMIC DNA]</scope>
    <source>
        <strain evidence="1 2">SCSIO 10390</strain>
    </source>
</reference>
<dbReference type="InterPro" id="IPR012349">
    <property type="entry name" value="Split_barrel_FMN-bd"/>
</dbReference>
<dbReference type="GO" id="GO:0016491">
    <property type="term" value="F:oxidoreductase activity"/>
    <property type="evidence" value="ECO:0007669"/>
    <property type="project" value="InterPro"/>
</dbReference>
<dbReference type="EMBL" id="LJGT01000041">
    <property type="protein sequence ID" value="OEU85616.1"/>
    <property type="molecule type" value="Genomic_DNA"/>
</dbReference>
<accession>A0A1E7JGK9</accession>
<protein>
    <submittedName>
        <fullName evidence="1">Nitroreductase</fullName>
    </submittedName>
</protein>
<evidence type="ECO:0000313" key="2">
    <source>
        <dbReference type="Proteomes" id="UP000176087"/>
    </source>
</evidence>
<dbReference type="InterPro" id="IPR004378">
    <property type="entry name" value="F420H2_quin_Rdtase"/>
</dbReference>
<organism evidence="1 2">
    <name type="scientific">Streptomyces abyssalis</name>
    <dbReference type="NCBI Taxonomy" id="933944"/>
    <lineage>
        <taxon>Bacteria</taxon>
        <taxon>Bacillati</taxon>
        <taxon>Actinomycetota</taxon>
        <taxon>Actinomycetes</taxon>
        <taxon>Kitasatosporales</taxon>
        <taxon>Streptomycetaceae</taxon>
        <taxon>Streptomyces</taxon>
    </lineage>
</organism>
<dbReference type="Pfam" id="PF04075">
    <property type="entry name" value="F420H2_quin_red"/>
    <property type="match status" value="1"/>
</dbReference>
<dbReference type="RefSeq" id="WP_070010987.1">
    <property type="nucleotide sequence ID" value="NZ_LJGS01000039.1"/>
</dbReference>
<comment type="caution">
    <text evidence="1">The sequence shown here is derived from an EMBL/GenBank/DDBJ whole genome shotgun (WGS) entry which is preliminary data.</text>
</comment>
<dbReference type="NCBIfam" id="TIGR00026">
    <property type="entry name" value="hi_GC_TIGR00026"/>
    <property type="match status" value="1"/>
</dbReference>
<dbReference type="OrthoDB" id="4633749at2"/>
<proteinExistence type="predicted"/>
<keyword evidence="2" id="KW-1185">Reference proteome</keyword>
<sequence>MSRYHELKFRAVTAFQRRIGNPVTTRLPAQVLLETTGRRSGLPRRTPVGGRRTGETFWLVSEYGEKAQYIRNIQADPRVRVRIRGRWHTGTAHLVPEDDPRARLKTLPRLNSAAVRAVGTNLLTVRVDLDGAAPGVTEP</sequence>
<dbReference type="SUPFAM" id="SSF50475">
    <property type="entry name" value="FMN-binding split barrel"/>
    <property type="match status" value="1"/>
</dbReference>
<dbReference type="PATRIC" id="fig|933944.5.peg.4472"/>
<dbReference type="Gene3D" id="2.30.110.10">
    <property type="entry name" value="Electron Transport, Fmn-binding Protein, Chain A"/>
    <property type="match status" value="1"/>
</dbReference>
<name>A0A1E7JGK9_9ACTN</name>
<gene>
    <name evidence="1" type="ORF">AN215_24400</name>
</gene>